<dbReference type="AlphaFoldDB" id="A0A200PN05"/>
<gene>
    <name evidence="7" type="ORF">BVC80_1529g6</name>
</gene>
<dbReference type="PANTHER" id="PTHR45969:SF11">
    <property type="entry name" value="RING_U-BOX SUPERFAMILY PROTEIN"/>
    <property type="match status" value="1"/>
</dbReference>
<dbReference type="Pfam" id="PF13639">
    <property type="entry name" value="zf-RING_2"/>
    <property type="match status" value="1"/>
</dbReference>
<keyword evidence="5" id="KW-0812">Transmembrane</keyword>
<dbReference type="SUPFAM" id="SSF57850">
    <property type="entry name" value="RING/U-box"/>
    <property type="match status" value="1"/>
</dbReference>
<dbReference type="PROSITE" id="PS50089">
    <property type="entry name" value="ZF_RING_2"/>
    <property type="match status" value="1"/>
</dbReference>
<organism evidence="7 8">
    <name type="scientific">Macleaya cordata</name>
    <name type="common">Five-seeded plume-poppy</name>
    <name type="synonym">Bocconia cordata</name>
    <dbReference type="NCBI Taxonomy" id="56857"/>
    <lineage>
        <taxon>Eukaryota</taxon>
        <taxon>Viridiplantae</taxon>
        <taxon>Streptophyta</taxon>
        <taxon>Embryophyta</taxon>
        <taxon>Tracheophyta</taxon>
        <taxon>Spermatophyta</taxon>
        <taxon>Magnoliopsida</taxon>
        <taxon>Ranunculales</taxon>
        <taxon>Papaveraceae</taxon>
        <taxon>Papaveroideae</taxon>
        <taxon>Macleaya</taxon>
    </lineage>
</organism>
<dbReference type="GO" id="GO:0061630">
    <property type="term" value="F:ubiquitin protein ligase activity"/>
    <property type="evidence" value="ECO:0007669"/>
    <property type="project" value="TreeGrafter"/>
</dbReference>
<proteinExistence type="predicted"/>
<dbReference type="FunCoup" id="A0A200PN05">
    <property type="interactions" value="36"/>
</dbReference>
<dbReference type="InterPro" id="IPR013083">
    <property type="entry name" value="Znf_RING/FYVE/PHD"/>
</dbReference>
<evidence type="ECO:0000313" key="7">
    <source>
        <dbReference type="EMBL" id="OUZ99567.1"/>
    </source>
</evidence>
<evidence type="ECO:0000256" key="2">
    <source>
        <dbReference type="ARBA" id="ARBA00022771"/>
    </source>
</evidence>
<dbReference type="Gene3D" id="3.30.40.10">
    <property type="entry name" value="Zinc/RING finger domain, C3HC4 (zinc finger)"/>
    <property type="match status" value="1"/>
</dbReference>
<protein>
    <submittedName>
        <fullName evidence="7">Zinc finger protein</fullName>
    </submittedName>
</protein>
<dbReference type="EMBL" id="MVGT01004410">
    <property type="protein sequence ID" value="OUZ99567.1"/>
    <property type="molecule type" value="Genomic_DNA"/>
</dbReference>
<dbReference type="GO" id="GO:0016567">
    <property type="term" value="P:protein ubiquitination"/>
    <property type="evidence" value="ECO:0007669"/>
    <property type="project" value="TreeGrafter"/>
</dbReference>
<name>A0A200PN05_MACCD</name>
<dbReference type="OMA" id="HNDQKTC"/>
<dbReference type="OrthoDB" id="8062037at2759"/>
<accession>A0A200PN05</accession>
<keyword evidence="8" id="KW-1185">Reference proteome</keyword>
<keyword evidence="2 4" id="KW-0863">Zinc-finger</keyword>
<dbReference type="GO" id="GO:0008270">
    <property type="term" value="F:zinc ion binding"/>
    <property type="evidence" value="ECO:0007669"/>
    <property type="project" value="UniProtKB-KW"/>
</dbReference>
<sequence>MGFSCCLVLLSHLTYKVALILAATRLVVYWVLRYMGSHGRRLFYIIPHCRSSSSSSLDPSSSGAAHEPQTDDDQMMMNREEYCSQLDDDDVTIYDEDLAPNGRLQLESCETCAVCLNELRDKDKVRELRNCCHVFHRSCINRWLDHNDQKTCPLCRTPLLLSLSIPRSRSSCCLGESPTTMNKSGPSWAVEQLLYLFGDDLL</sequence>
<evidence type="ECO:0000259" key="6">
    <source>
        <dbReference type="PROSITE" id="PS50089"/>
    </source>
</evidence>
<dbReference type="STRING" id="56857.A0A200PN05"/>
<reference evidence="7 8" key="1">
    <citation type="journal article" date="2017" name="Mol. Plant">
        <title>The Genome of Medicinal Plant Macleaya cordata Provides New Insights into Benzylisoquinoline Alkaloids Metabolism.</title>
        <authorList>
            <person name="Liu X."/>
            <person name="Liu Y."/>
            <person name="Huang P."/>
            <person name="Ma Y."/>
            <person name="Qing Z."/>
            <person name="Tang Q."/>
            <person name="Cao H."/>
            <person name="Cheng P."/>
            <person name="Zheng Y."/>
            <person name="Yuan Z."/>
            <person name="Zhou Y."/>
            <person name="Liu J."/>
            <person name="Tang Z."/>
            <person name="Zhuo Y."/>
            <person name="Zhang Y."/>
            <person name="Yu L."/>
            <person name="Huang J."/>
            <person name="Yang P."/>
            <person name="Peng Q."/>
            <person name="Zhang J."/>
            <person name="Jiang W."/>
            <person name="Zhang Z."/>
            <person name="Lin K."/>
            <person name="Ro D.K."/>
            <person name="Chen X."/>
            <person name="Xiong X."/>
            <person name="Shang Y."/>
            <person name="Huang S."/>
            <person name="Zeng J."/>
        </authorList>
    </citation>
    <scope>NUCLEOTIDE SEQUENCE [LARGE SCALE GENOMIC DNA]</scope>
    <source>
        <strain evidence="8">cv. BLH2017</strain>
        <tissue evidence="7">Root</tissue>
    </source>
</reference>
<feature type="transmembrane region" description="Helical" evidence="5">
    <location>
        <begin position="12"/>
        <end position="32"/>
    </location>
</feature>
<evidence type="ECO:0000256" key="5">
    <source>
        <dbReference type="SAM" id="Phobius"/>
    </source>
</evidence>
<dbReference type="InParanoid" id="A0A200PN05"/>
<keyword evidence="1" id="KW-0479">Metal-binding</keyword>
<comment type="caution">
    <text evidence="7">The sequence shown here is derived from an EMBL/GenBank/DDBJ whole genome shotgun (WGS) entry which is preliminary data.</text>
</comment>
<evidence type="ECO:0000256" key="3">
    <source>
        <dbReference type="ARBA" id="ARBA00022833"/>
    </source>
</evidence>
<feature type="domain" description="RING-type" evidence="6">
    <location>
        <begin position="112"/>
        <end position="156"/>
    </location>
</feature>
<keyword evidence="5" id="KW-1133">Transmembrane helix</keyword>
<dbReference type="Proteomes" id="UP000195402">
    <property type="component" value="Unassembled WGS sequence"/>
</dbReference>
<keyword evidence="5" id="KW-0472">Membrane</keyword>
<dbReference type="SMART" id="SM00184">
    <property type="entry name" value="RING"/>
    <property type="match status" value="1"/>
</dbReference>
<keyword evidence="3" id="KW-0862">Zinc</keyword>
<evidence type="ECO:0000256" key="1">
    <source>
        <dbReference type="ARBA" id="ARBA00022723"/>
    </source>
</evidence>
<dbReference type="PANTHER" id="PTHR45969">
    <property type="entry name" value="RING ZINC FINGER PROTEIN-RELATED"/>
    <property type="match status" value="1"/>
</dbReference>
<dbReference type="InterPro" id="IPR001841">
    <property type="entry name" value="Znf_RING"/>
</dbReference>
<evidence type="ECO:0000313" key="8">
    <source>
        <dbReference type="Proteomes" id="UP000195402"/>
    </source>
</evidence>
<evidence type="ECO:0000256" key="4">
    <source>
        <dbReference type="PROSITE-ProRule" id="PRU00175"/>
    </source>
</evidence>